<evidence type="ECO:0000256" key="2">
    <source>
        <dbReference type="ARBA" id="ARBA00022729"/>
    </source>
</evidence>
<name>F2TVW6_SALR5</name>
<evidence type="ECO:0000256" key="4">
    <source>
        <dbReference type="ARBA" id="ARBA00022741"/>
    </source>
</evidence>
<dbReference type="STRING" id="946362.F2TVW6"/>
<dbReference type="SMART" id="SM00369">
    <property type="entry name" value="LRR_TYP"/>
    <property type="match status" value="11"/>
</dbReference>
<dbReference type="Pfam" id="PF07714">
    <property type="entry name" value="PK_Tyr_Ser-Thr"/>
    <property type="match status" value="1"/>
</dbReference>
<dbReference type="eggNOG" id="KOG0192">
    <property type="taxonomic scope" value="Eukaryota"/>
</dbReference>
<feature type="compositionally biased region" description="Low complexity" evidence="7">
    <location>
        <begin position="258"/>
        <end position="288"/>
    </location>
</feature>
<feature type="compositionally biased region" description="Low complexity" evidence="7">
    <location>
        <begin position="119"/>
        <end position="137"/>
    </location>
</feature>
<dbReference type="Pfam" id="PF13855">
    <property type="entry name" value="LRR_8"/>
    <property type="match status" value="3"/>
</dbReference>
<evidence type="ECO:0000256" key="3">
    <source>
        <dbReference type="ARBA" id="ARBA00022737"/>
    </source>
</evidence>
<feature type="signal peptide" evidence="9">
    <location>
        <begin position="1"/>
        <end position="35"/>
    </location>
</feature>
<dbReference type="GO" id="GO:0005524">
    <property type="term" value="F:ATP binding"/>
    <property type="evidence" value="ECO:0007669"/>
    <property type="project" value="UniProtKB-KW"/>
</dbReference>
<feature type="region of interest" description="Disordered" evidence="7">
    <location>
        <begin position="168"/>
        <end position="192"/>
    </location>
</feature>
<proteinExistence type="predicted"/>
<dbReference type="KEGG" id="sre:PTSG_00233"/>
<dbReference type="RefSeq" id="XP_004998783.1">
    <property type="nucleotide sequence ID" value="XM_004998726.1"/>
</dbReference>
<keyword evidence="8" id="KW-1133">Transmembrane helix</keyword>
<dbReference type="InterPro" id="IPR000719">
    <property type="entry name" value="Prot_kinase_dom"/>
</dbReference>
<dbReference type="InterPro" id="IPR003591">
    <property type="entry name" value="Leu-rich_rpt_typical-subtyp"/>
</dbReference>
<dbReference type="Proteomes" id="UP000007799">
    <property type="component" value="Unassembled WGS sequence"/>
</dbReference>
<protein>
    <submittedName>
        <fullName evidence="11">TKL protein kinase</fullName>
    </submittedName>
</protein>
<dbReference type="InterPro" id="IPR050647">
    <property type="entry name" value="Plant_LRR-RLKs"/>
</dbReference>
<dbReference type="FunFam" id="3.80.10.10:FF:000770">
    <property type="entry name" value="Uncharacterized protein"/>
    <property type="match status" value="1"/>
</dbReference>
<dbReference type="InterPro" id="IPR032675">
    <property type="entry name" value="LRR_dom_sf"/>
</dbReference>
<feature type="chain" id="PRO_5003286846" evidence="9">
    <location>
        <begin position="36"/>
        <end position="1533"/>
    </location>
</feature>
<keyword evidence="5" id="KW-0067">ATP-binding</keyword>
<feature type="region of interest" description="Disordered" evidence="7">
    <location>
        <begin position="205"/>
        <end position="288"/>
    </location>
</feature>
<dbReference type="PANTHER" id="PTHR48056">
    <property type="entry name" value="LRR RECEPTOR-LIKE SERINE/THREONINE-PROTEIN KINASE-RELATED"/>
    <property type="match status" value="1"/>
</dbReference>
<dbReference type="OrthoDB" id="1055097at2759"/>
<keyword evidence="2 9" id="KW-0732">Signal</keyword>
<gene>
    <name evidence="11" type="ORF">PTSG_00233</name>
</gene>
<evidence type="ECO:0000256" key="1">
    <source>
        <dbReference type="ARBA" id="ARBA00022614"/>
    </source>
</evidence>
<dbReference type="InterPro" id="IPR001611">
    <property type="entry name" value="Leu-rich_rpt"/>
</dbReference>
<feature type="compositionally biased region" description="Basic and acidic residues" evidence="7">
    <location>
        <begin position="242"/>
        <end position="257"/>
    </location>
</feature>
<accession>F2TVW6</accession>
<keyword evidence="8" id="KW-0812">Transmembrane</keyword>
<sequence length="1533" mass="168250">MAQAQGTAATMLLMKLNWSTIALLTIGVLLLGAKCTPCTGTAAVSNTAPLATLTSGKGHEADSARSPGLGWCSERTPFVGRAPETQAAASDVVDVGCKAHAAACIEAQDALLAAREAATSTGHHTSSETASASTSTADISGNTSHASLPPPHLVVLERFVHQFCTHHHNSDHDYNHSQQSNVATAATSAHPAVRVRTVTNTADTLPPTRQQQQQQQQQQKQQKHQQQEEASILIQPTPDGELNSKDVRQLFRQRRADTSTTTTAGAATQATTTTTTTTTATTTTTTTTSSTTEDAFFSRPVVCDVSRNFIFDCTFTVLTTELIFNIEGGTEPLVHPDDGRRQFVQERIIDIVQPSHVTISGRMLPADIELILSFHFPNASKVSVHGLQSSSLHLSMFNSLPPLHTIDLSHSELTEVRPTRADDDTDVFVHGPSVTTLDMSGNSLSELDHDTIAAMPNLLTLHWDNNHVRDLDDDMFADNRRISTLTLHNNRLSSVHERMFDELFNLTHLDLGYNGISLLDPHTFASNTALRLLALDNNPLTHFPAALFAQQTQLEELYAFSTQLEDLPAGLFDSTINLKTLFLYRCRITSIANGVLDALTRLQHLSFTRNRLTHVTPHMFDALTQLRQLFLMGNDIATVHEAAFTNLQRLELLALHDNAISTLHVRTLAALTALEYIDFGSNRLSSIPPALFDGSPRLRVLLLPDNKLSAFETARPLMSLEELQLHGNPLVVQPDIAQLTNLRIIRSNGHTIPRLNLLPLLTLPYLQTLEIASAPTFHDAHAEPLSVSSSIGTHLEALDVTGIVLPATFPLKLTQLQLQLKRFAAGWPGMNTDIIHLDALCKVLANNVEEFALTGTGYTHMDLCADKTFRAVFLPNNMRLESVRIHNALEQLNLFGCRSLTTLLVPRVESIDLSYTSVTSITPLCTDWGSRIFFYRGVNNPLLLAQGPELFVRCVEQSEVIDLSESAWMKRLTRMQEITSRPIVLSSQQFQDPHLYFLESRADAPTVTMQNTPVVCRTAFRHVVVQPRDDPGSHQTQLALEYRCRCASGYHQSGGLCVSNRSRTALITGLSVSFVLVLVITGAVFVWQRRGLAAAQRITRENKRKLAAMEGAWVIPFKQVTLTRRIDAGTFGEVWRATFRRTGQTVAVKVLRHAMKELDDSTIDKFRQEAQFLQLARKCENIVFFHGAGTNPDGCPFLVLDFVKYGSLEGLLGTGDAQGAPVHTSLRGSRTQKSERVQTLHSLWRLHMCGGDGLSSSSMTKVDMSAIIDVSTGDYDNMTGRSGGGSGLFATTSSNSMFSTLDGDVKEPLLPSAVSASPDDVRLRLQTITVDSRSSDAGGMSYWDLKHRLALDIAHGMAYIHKLDHFHRDLKSGNVLVSADLRGKITDFGTIHELTTGGSSATKAAGTPPYMAPEVARGEPYSAQADVFSFGVVLWELAVEKQPDLVAQELGSDINERYLTALQRLLSDGRRLRFDRSDCAGNCVPEWFQALSLRCMAGDPDERPTFAELEAAFLDHNTAAASWRLCAQADHEA</sequence>
<evidence type="ECO:0000256" key="7">
    <source>
        <dbReference type="SAM" id="MobiDB-lite"/>
    </source>
</evidence>
<feature type="domain" description="Protein kinase" evidence="10">
    <location>
        <begin position="1120"/>
        <end position="1514"/>
    </location>
</feature>
<keyword evidence="3" id="KW-0677">Repeat</keyword>
<feature type="compositionally biased region" description="Polar residues" evidence="7">
    <location>
        <begin position="178"/>
        <end position="187"/>
    </location>
</feature>
<keyword evidence="4" id="KW-0547">Nucleotide-binding</keyword>
<dbReference type="eggNOG" id="KOG0619">
    <property type="taxonomic scope" value="Eukaryota"/>
</dbReference>
<evidence type="ECO:0000313" key="12">
    <source>
        <dbReference type="Proteomes" id="UP000007799"/>
    </source>
</evidence>
<dbReference type="SUPFAM" id="SSF52047">
    <property type="entry name" value="RNI-like"/>
    <property type="match status" value="1"/>
</dbReference>
<dbReference type="SUPFAM" id="SSF52058">
    <property type="entry name" value="L domain-like"/>
    <property type="match status" value="1"/>
</dbReference>
<dbReference type="Gene3D" id="3.80.10.10">
    <property type="entry name" value="Ribonuclease Inhibitor"/>
    <property type="match status" value="2"/>
</dbReference>
<evidence type="ECO:0000313" key="11">
    <source>
        <dbReference type="EMBL" id="EGD72212.1"/>
    </source>
</evidence>
<dbReference type="InParanoid" id="F2TVW6"/>
<keyword evidence="12" id="KW-1185">Reference proteome</keyword>
<keyword evidence="11" id="KW-0808">Transferase</keyword>
<dbReference type="PROSITE" id="PS50011">
    <property type="entry name" value="PROTEIN_KINASE_DOM"/>
    <property type="match status" value="1"/>
</dbReference>
<evidence type="ECO:0000256" key="9">
    <source>
        <dbReference type="SAM" id="SignalP"/>
    </source>
</evidence>
<dbReference type="InterPro" id="IPR001245">
    <property type="entry name" value="Ser-Thr/Tyr_kinase_cat_dom"/>
</dbReference>
<dbReference type="PANTHER" id="PTHR48056:SF81">
    <property type="entry name" value="RECEPTOR PROTEIN-TYROSINE KINASE CEPR1"/>
    <property type="match status" value="1"/>
</dbReference>
<dbReference type="SMART" id="SM00220">
    <property type="entry name" value="S_TKc"/>
    <property type="match status" value="1"/>
</dbReference>
<dbReference type="SUPFAM" id="SSF56112">
    <property type="entry name" value="Protein kinase-like (PK-like)"/>
    <property type="match status" value="1"/>
</dbReference>
<dbReference type="Gene3D" id="1.10.510.10">
    <property type="entry name" value="Transferase(Phosphotransferase) domain 1"/>
    <property type="match status" value="2"/>
</dbReference>
<keyword evidence="11" id="KW-0418">Kinase</keyword>
<keyword evidence="6" id="KW-0325">Glycoprotein</keyword>
<dbReference type="InterPro" id="IPR011009">
    <property type="entry name" value="Kinase-like_dom_sf"/>
</dbReference>
<reference evidence="11" key="1">
    <citation type="submission" date="2009-08" db="EMBL/GenBank/DDBJ databases">
        <title>Annotation of Salpingoeca rosetta.</title>
        <authorList>
            <consortium name="The Broad Institute Genome Sequencing Platform"/>
            <person name="Russ C."/>
            <person name="Cuomo C."/>
            <person name="Burger G."/>
            <person name="Gray M.W."/>
            <person name="Holland P.W.H."/>
            <person name="King N."/>
            <person name="Lang F.B.F."/>
            <person name="Roger A.J."/>
            <person name="Ruiz-Trillo I."/>
            <person name="Young S.K."/>
            <person name="Zeng Q."/>
            <person name="Gargeya S."/>
            <person name="Alvarado L."/>
            <person name="Berlin A."/>
            <person name="Chapman S.B."/>
            <person name="Chen Z."/>
            <person name="Freedman E."/>
            <person name="Gellesch M."/>
            <person name="Goldberg J."/>
            <person name="Griggs A."/>
            <person name="Gujja S."/>
            <person name="Heilman E."/>
            <person name="Heiman D."/>
            <person name="Howarth C."/>
            <person name="Mehta T."/>
            <person name="Neiman D."/>
            <person name="Pearson M."/>
            <person name="Roberts A."/>
            <person name="Saif S."/>
            <person name="Shea T."/>
            <person name="Shenoy N."/>
            <person name="Sisk P."/>
            <person name="Stolte C."/>
            <person name="Sykes S."/>
            <person name="White J."/>
            <person name="Yandava C."/>
            <person name="Haas B."/>
            <person name="Nusbaum C."/>
            <person name="Birren B."/>
        </authorList>
    </citation>
    <scope>NUCLEOTIDE SEQUENCE [LARGE SCALE GENOMIC DNA]</scope>
    <source>
        <strain evidence="11">ATCC 50818</strain>
    </source>
</reference>
<evidence type="ECO:0000259" key="10">
    <source>
        <dbReference type="PROSITE" id="PS50011"/>
    </source>
</evidence>
<feature type="transmembrane region" description="Helical" evidence="8">
    <location>
        <begin position="1065"/>
        <end position="1087"/>
    </location>
</feature>
<dbReference type="EMBL" id="GL832955">
    <property type="protein sequence ID" value="EGD72212.1"/>
    <property type="molecule type" value="Genomic_DNA"/>
</dbReference>
<feature type="compositionally biased region" description="Low complexity" evidence="7">
    <location>
        <begin position="210"/>
        <end position="220"/>
    </location>
</feature>
<keyword evidence="8" id="KW-0472">Membrane</keyword>
<evidence type="ECO:0000256" key="5">
    <source>
        <dbReference type="ARBA" id="ARBA00022840"/>
    </source>
</evidence>
<feature type="region of interest" description="Disordered" evidence="7">
    <location>
        <begin position="119"/>
        <end position="149"/>
    </location>
</feature>
<keyword evidence="1" id="KW-0433">Leucine-rich repeat</keyword>
<dbReference type="GeneID" id="16067698"/>
<dbReference type="GO" id="GO:0004672">
    <property type="term" value="F:protein kinase activity"/>
    <property type="evidence" value="ECO:0007669"/>
    <property type="project" value="InterPro"/>
</dbReference>
<evidence type="ECO:0000256" key="6">
    <source>
        <dbReference type="ARBA" id="ARBA00023180"/>
    </source>
</evidence>
<evidence type="ECO:0000256" key="8">
    <source>
        <dbReference type="SAM" id="Phobius"/>
    </source>
</evidence>
<organism evidence="12">
    <name type="scientific">Salpingoeca rosetta (strain ATCC 50818 / BSB-021)</name>
    <dbReference type="NCBI Taxonomy" id="946362"/>
    <lineage>
        <taxon>Eukaryota</taxon>
        <taxon>Choanoflagellata</taxon>
        <taxon>Craspedida</taxon>
        <taxon>Salpingoecidae</taxon>
        <taxon>Salpingoeca</taxon>
    </lineage>
</organism>